<name>A0A0E9SXB4_ANGAN</name>
<protein>
    <submittedName>
        <fullName evidence="1">Uncharacterized protein</fullName>
    </submittedName>
</protein>
<proteinExistence type="predicted"/>
<dbReference type="EMBL" id="GBXM01063389">
    <property type="protein sequence ID" value="JAH45188.1"/>
    <property type="molecule type" value="Transcribed_RNA"/>
</dbReference>
<organism evidence="1">
    <name type="scientific">Anguilla anguilla</name>
    <name type="common">European freshwater eel</name>
    <name type="synonym">Muraena anguilla</name>
    <dbReference type="NCBI Taxonomy" id="7936"/>
    <lineage>
        <taxon>Eukaryota</taxon>
        <taxon>Metazoa</taxon>
        <taxon>Chordata</taxon>
        <taxon>Craniata</taxon>
        <taxon>Vertebrata</taxon>
        <taxon>Euteleostomi</taxon>
        <taxon>Actinopterygii</taxon>
        <taxon>Neopterygii</taxon>
        <taxon>Teleostei</taxon>
        <taxon>Anguilliformes</taxon>
        <taxon>Anguillidae</taxon>
        <taxon>Anguilla</taxon>
    </lineage>
</organism>
<sequence length="37" mass="4473">MLINQWYKNSEIPDNNCLAAHDCPLLHLQLYVLWKKF</sequence>
<reference evidence="1" key="2">
    <citation type="journal article" date="2015" name="Fish Shellfish Immunol.">
        <title>Early steps in the European eel (Anguilla anguilla)-Vibrio vulnificus interaction in the gills: Role of the RtxA13 toxin.</title>
        <authorList>
            <person name="Callol A."/>
            <person name="Pajuelo D."/>
            <person name="Ebbesson L."/>
            <person name="Teles M."/>
            <person name="MacKenzie S."/>
            <person name="Amaro C."/>
        </authorList>
    </citation>
    <scope>NUCLEOTIDE SEQUENCE</scope>
</reference>
<reference evidence="1" key="1">
    <citation type="submission" date="2014-11" db="EMBL/GenBank/DDBJ databases">
        <authorList>
            <person name="Amaro Gonzalez C."/>
        </authorList>
    </citation>
    <scope>NUCLEOTIDE SEQUENCE</scope>
</reference>
<accession>A0A0E9SXB4</accession>
<dbReference type="AlphaFoldDB" id="A0A0E9SXB4"/>
<evidence type="ECO:0000313" key="1">
    <source>
        <dbReference type="EMBL" id="JAH45188.1"/>
    </source>
</evidence>